<dbReference type="GO" id="GO:0016020">
    <property type="term" value="C:membrane"/>
    <property type="evidence" value="ECO:0007669"/>
    <property type="project" value="TreeGrafter"/>
</dbReference>
<organism evidence="3 4">
    <name type="scientific">Chara braunii</name>
    <name type="common">Braun's stonewort</name>
    <dbReference type="NCBI Taxonomy" id="69332"/>
    <lineage>
        <taxon>Eukaryota</taxon>
        <taxon>Viridiplantae</taxon>
        <taxon>Streptophyta</taxon>
        <taxon>Charophyceae</taxon>
        <taxon>Charales</taxon>
        <taxon>Characeae</taxon>
        <taxon>Chara</taxon>
    </lineage>
</organism>
<evidence type="ECO:0000256" key="2">
    <source>
        <dbReference type="SAM" id="Phobius"/>
    </source>
</evidence>
<dbReference type="Gramene" id="GBG82690">
    <property type="protein sequence ID" value="GBG82690"/>
    <property type="gene ID" value="CBR_g36220"/>
</dbReference>
<feature type="region of interest" description="Disordered" evidence="1">
    <location>
        <begin position="1"/>
        <end position="30"/>
    </location>
</feature>
<keyword evidence="2" id="KW-0472">Membrane</keyword>
<dbReference type="AlphaFoldDB" id="A0A388LK33"/>
<accession>A0A388LK33</accession>
<feature type="transmembrane region" description="Helical" evidence="2">
    <location>
        <begin position="166"/>
        <end position="189"/>
    </location>
</feature>
<feature type="transmembrane region" description="Helical" evidence="2">
    <location>
        <begin position="276"/>
        <end position="297"/>
    </location>
</feature>
<dbReference type="InterPro" id="IPR049352">
    <property type="entry name" value="Rost"/>
</dbReference>
<dbReference type="Pfam" id="PF21534">
    <property type="entry name" value="Rost"/>
    <property type="match status" value="1"/>
</dbReference>
<protein>
    <submittedName>
        <fullName evidence="3">Uncharacterized protein</fullName>
    </submittedName>
</protein>
<gene>
    <name evidence="3" type="ORF">CBR_g36220</name>
</gene>
<dbReference type="Proteomes" id="UP000265515">
    <property type="component" value="Unassembled WGS sequence"/>
</dbReference>
<keyword evidence="2" id="KW-1133">Transmembrane helix</keyword>
<dbReference type="PANTHER" id="PTHR12242">
    <property type="entry name" value="OS02G0130600 PROTEIN-RELATED"/>
    <property type="match status" value="1"/>
</dbReference>
<feature type="compositionally biased region" description="Basic and acidic residues" evidence="1">
    <location>
        <begin position="1"/>
        <end position="13"/>
    </location>
</feature>
<name>A0A388LK33_CHABU</name>
<reference evidence="3 4" key="1">
    <citation type="journal article" date="2018" name="Cell">
        <title>The Chara Genome: Secondary Complexity and Implications for Plant Terrestrialization.</title>
        <authorList>
            <person name="Nishiyama T."/>
            <person name="Sakayama H."/>
            <person name="Vries J.D."/>
            <person name="Buschmann H."/>
            <person name="Saint-Marcoux D."/>
            <person name="Ullrich K.K."/>
            <person name="Haas F.B."/>
            <person name="Vanderstraeten L."/>
            <person name="Becker D."/>
            <person name="Lang D."/>
            <person name="Vosolsobe S."/>
            <person name="Rombauts S."/>
            <person name="Wilhelmsson P.K.I."/>
            <person name="Janitza P."/>
            <person name="Kern R."/>
            <person name="Heyl A."/>
            <person name="Rumpler F."/>
            <person name="Villalobos L.I.A.C."/>
            <person name="Clay J.M."/>
            <person name="Skokan R."/>
            <person name="Toyoda A."/>
            <person name="Suzuki Y."/>
            <person name="Kagoshima H."/>
            <person name="Schijlen E."/>
            <person name="Tajeshwar N."/>
            <person name="Catarino B."/>
            <person name="Hetherington A.J."/>
            <person name="Saltykova A."/>
            <person name="Bonnot C."/>
            <person name="Breuninger H."/>
            <person name="Symeonidi A."/>
            <person name="Radhakrishnan G.V."/>
            <person name="Van Nieuwerburgh F."/>
            <person name="Deforce D."/>
            <person name="Chang C."/>
            <person name="Karol K.G."/>
            <person name="Hedrich R."/>
            <person name="Ulvskov P."/>
            <person name="Glockner G."/>
            <person name="Delwiche C.F."/>
            <person name="Petrasek J."/>
            <person name="Van de Peer Y."/>
            <person name="Friml J."/>
            <person name="Beilby M."/>
            <person name="Dolan L."/>
            <person name="Kohara Y."/>
            <person name="Sugano S."/>
            <person name="Fujiyama A."/>
            <person name="Delaux P.-M."/>
            <person name="Quint M."/>
            <person name="TheiBen G."/>
            <person name="Hagemann M."/>
            <person name="Harholt J."/>
            <person name="Dunand C."/>
            <person name="Zachgo S."/>
            <person name="Langdale J."/>
            <person name="Maumus F."/>
            <person name="Straeten D.V.D."/>
            <person name="Gould S.B."/>
            <person name="Rensing S.A."/>
        </authorList>
    </citation>
    <scope>NUCLEOTIDE SEQUENCE [LARGE SCALE GENOMIC DNA]</scope>
    <source>
        <strain evidence="3 4">S276</strain>
    </source>
</reference>
<comment type="caution">
    <text evidence="3">The sequence shown here is derived from an EMBL/GenBank/DDBJ whole genome shotgun (WGS) entry which is preliminary data.</text>
</comment>
<proteinExistence type="predicted"/>
<feature type="transmembrane region" description="Helical" evidence="2">
    <location>
        <begin position="99"/>
        <end position="125"/>
    </location>
</feature>
<dbReference type="EMBL" id="BFEA01000415">
    <property type="protein sequence ID" value="GBG82690.1"/>
    <property type="molecule type" value="Genomic_DNA"/>
</dbReference>
<feature type="transmembrane region" description="Helical" evidence="2">
    <location>
        <begin position="61"/>
        <end position="79"/>
    </location>
</feature>
<dbReference type="OrthoDB" id="419711at2759"/>
<dbReference type="PANTHER" id="PTHR12242:SF1">
    <property type="entry name" value="MYND-TYPE DOMAIN-CONTAINING PROTEIN"/>
    <property type="match status" value="1"/>
</dbReference>
<evidence type="ECO:0000313" key="3">
    <source>
        <dbReference type="EMBL" id="GBG82690.1"/>
    </source>
</evidence>
<feature type="transmembrane region" description="Helical" evidence="2">
    <location>
        <begin position="201"/>
        <end position="219"/>
    </location>
</feature>
<keyword evidence="4" id="KW-1185">Reference proteome</keyword>
<evidence type="ECO:0000256" key="1">
    <source>
        <dbReference type="SAM" id="MobiDB-lite"/>
    </source>
</evidence>
<feature type="compositionally biased region" description="Basic and acidic residues" evidence="1">
    <location>
        <begin position="20"/>
        <end position="30"/>
    </location>
</feature>
<keyword evidence="2" id="KW-0812">Transmembrane</keyword>
<feature type="transmembrane region" description="Helical" evidence="2">
    <location>
        <begin position="231"/>
        <end position="247"/>
    </location>
</feature>
<dbReference type="STRING" id="69332.A0A388LK33"/>
<sequence length="352" mass="40511">MAAVEEKKQGTREGEEEEKGGEGKGGENERGIMSSEVLSNIHLVTSRWYRTGNGATRSQRLFCVYRILIALYWSAWLIYCGIDRGLGLSETVPNHWKWFIFLTHWTAVMLAVYLLWAAALCYGFTFGQHVLSKYKATLQEHLLPSDERDLLATQENSSPISGPYKVCWYLHNLVGCATFYVMALYWFVIYTPDTKSDLINYHIHGVNFLIMLVDSIVSATPYSVWNAGQPMGYMALYGSFTYVYWAYGGTNVENKPYIYPILDYADDFKDALKFNLISLFLIAPGMHLIMCAWNFLWNMAFGPMRNLDVPRSEWVMALVKDMRDRYLTPLANRLHQIWKRWRGETVAANIVA</sequence>
<evidence type="ECO:0000313" key="4">
    <source>
        <dbReference type="Proteomes" id="UP000265515"/>
    </source>
</evidence>